<dbReference type="InterPro" id="IPR050336">
    <property type="entry name" value="Chromosome_partition/occlusion"/>
</dbReference>
<organism evidence="3 4">
    <name type="scientific">Halodurantibacterium flavum</name>
    <dbReference type="NCBI Taxonomy" id="1382802"/>
    <lineage>
        <taxon>Bacteria</taxon>
        <taxon>Pseudomonadati</taxon>
        <taxon>Pseudomonadota</taxon>
        <taxon>Alphaproteobacteria</taxon>
        <taxon>Rhodobacterales</taxon>
        <taxon>Paracoccaceae</taxon>
        <taxon>Halodurantibacterium</taxon>
    </lineage>
</organism>
<evidence type="ECO:0000313" key="3">
    <source>
        <dbReference type="EMBL" id="MFD1910641.1"/>
    </source>
</evidence>
<protein>
    <submittedName>
        <fullName evidence="3">ParB/RepB/Spo0J family partition protein</fullName>
    </submittedName>
</protein>
<dbReference type="SUPFAM" id="SSF110849">
    <property type="entry name" value="ParB/Sulfiredoxin"/>
    <property type="match status" value="1"/>
</dbReference>
<keyword evidence="4" id="KW-1185">Reference proteome</keyword>
<reference evidence="4" key="1">
    <citation type="journal article" date="2019" name="Int. J. Syst. Evol. Microbiol.">
        <title>The Global Catalogue of Microorganisms (GCM) 10K type strain sequencing project: providing services to taxonomists for standard genome sequencing and annotation.</title>
        <authorList>
            <consortium name="The Broad Institute Genomics Platform"/>
            <consortium name="The Broad Institute Genome Sequencing Center for Infectious Disease"/>
            <person name="Wu L."/>
            <person name="Ma J."/>
        </authorList>
    </citation>
    <scope>NUCLEOTIDE SEQUENCE [LARGE SCALE GENOMIC DNA]</scope>
    <source>
        <strain evidence="4">CGMCC 4.7242</strain>
    </source>
</reference>
<dbReference type="InterPro" id="IPR003115">
    <property type="entry name" value="ParB_N"/>
</dbReference>
<dbReference type="SMART" id="SM00470">
    <property type="entry name" value="ParB"/>
    <property type="match status" value="1"/>
</dbReference>
<name>A0ABW4RZJ5_9RHOB</name>
<feature type="compositionally biased region" description="Acidic residues" evidence="1">
    <location>
        <begin position="11"/>
        <end position="26"/>
    </location>
</feature>
<dbReference type="Proteomes" id="UP001597353">
    <property type="component" value="Unassembled WGS sequence"/>
</dbReference>
<accession>A0ABW4RZJ5</accession>
<evidence type="ECO:0000313" key="4">
    <source>
        <dbReference type="Proteomes" id="UP001597353"/>
    </source>
</evidence>
<dbReference type="Gene3D" id="3.90.1530.30">
    <property type="match status" value="1"/>
</dbReference>
<proteinExistence type="predicted"/>
<sequence length="383" mass="42610">MSKKRRIFDIELPDDLPEDLPVDPPEEGPASAAAEDEMPPLETKSAFGRRGPMATAIGENADALRRRRLQESAIREENDALAHEFVRLKKLGLITDLIPIDAVQTNKLIRDRSRRLDLELDDLKASILAVGLSNPIRVEQVAPGVYELVQGWRRLNAYRELLVETKDPRFAHIPAGLMPKGEALDDLYRRMVDENMVRKDISWAEMANLARAYAGDEATGCPDLDTAVNLLFATASPQKRSYIRRFAFLMQQLEKVLEHPEQIPRALGLEVAHRLESEPGTTRDLVNALQAAGRHSAEEEVAILREFVKSPAAISPRGNRGRGRPAKRGKTTLRLPVALGEVKCTASDGKVELQYARDFSSIERERLEAAIEAFFAALEGKGA</sequence>
<gene>
    <name evidence="3" type="ORF">ACFSGJ_00270</name>
</gene>
<feature type="region of interest" description="Disordered" evidence="1">
    <location>
        <begin position="1"/>
        <end position="48"/>
    </location>
</feature>
<dbReference type="PANTHER" id="PTHR33375:SF1">
    <property type="entry name" value="CHROMOSOME-PARTITIONING PROTEIN PARB-RELATED"/>
    <property type="match status" value="1"/>
</dbReference>
<comment type="caution">
    <text evidence="3">The sequence shown here is derived from an EMBL/GenBank/DDBJ whole genome shotgun (WGS) entry which is preliminary data.</text>
</comment>
<dbReference type="PANTHER" id="PTHR33375">
    <property type="entry name" value="CHROMOSOME-PARTITIONING PROTEIN PARB-RELATED"/>
    <property type="match status" value="1"/>
</dbReference>
<evidence type="ECO:0000256" key="1">
    <source>
        <dbReference type="SAM" id="MobiDB-lite"/>
    </source>
</evidence>
<dbReference type="Pfam" id="PF02195">
    <property type="entry name" value="ParB_N"/>
    <property type="match status" value="1"/>
</dbReference>
<dbReference type="InterPro" id="IPR036086">
    <property type="entry name" value="ParB/Sulfiredoxin_sf"/>
</dbReference>
<dbReference type="EMBL" id="JBHUGH010000001">
    <property type="protein sequence ID" value="MFD1910641.1"/>
    <property type="molecule type" value="Genomic_DNA"/>
</dbReference>
<dbReference type="RefSeq" id="WP_390258438.1">
    <property type="nucleotide sequence ID" value="NZ_JBHUGH010000001.1"/>
</dbReference>
<feature type="domain" description="ParB-like N-terminal" evidence="2">
    <location>
        <begin position="96"/>
        <end position="196"/>
    </location>
</feature>
<evidence type="ECO:0000259" key="2">
    <source>
        <dbReference type="SMART" id="SM00470"/>
    </source>
</evidence>